<sequence>MESSASTFLSAEQTRGFLYLPEAEENNLFIIFAPPGVEEEKKYPRCFLLLEKEKDLPPTGRTPGVGSGGCVRVIRPSVKVILCSLILFFKGELNQCIKEEDNVKTRGELLQKETQDTRVPIRTV</sequence>
<dbReference type="Proteomes" id="UP000499080">
    <property type="component" value="Unassembled WGS sequence"/>
</dbReference>
<keyword evidence="2" id="KW-1185">Reference proteome</keyword>
<evidence type="ECO:0000313" key="1">
    <source>
        <dbReference type="EMBL" id="GBL82908.1"/>
    </source>
</evidence>
<evidence type="ECO:0000313" key="2">
    <source>
        <dbReference type="Proteomes" id="UP000499080"/>
    </source>
</evidence>
<organism evidence="1 2">
    <name type="scientific">Araneus ventricosus</name>
    <name type="common">Orbweaver spider</name>
    <name type="synonym">Epeira ventricosa</name>
    <dbReference type="NCBI Taxonomy" id="182803"/>
    <lineage>
        <taxon>Eukaryota</taxon>
        <taxon>Metazoa</taxon>
        <taxon>Ecdysozoa</taxon>
        <taxon>Arthropoda</taxon>
        <taxon>Chelicerata</taxon>
        <taxon>Arachnida</taxon>
        <taxon>Araneae</taxon>
        <taxon>Araneomorphae</taxon>
        <taxon>Entelegynae</taxon>
        <taxon>Araneoidea</taxon>
        <taxon>Araneidae</taxon>
        <taxon>Araneus</taxon>
    </lineage>
</organism>
<gene>
    <name evidence="1" type="ORF">AVEN_106419_1</name>
</gene>
<dbReference type="EMBL" id="BGPR01000030">
    <property type="protein sequence ID" value="GBL82908.1"/>
    <property type="molecule type" value="Genomic_DNA"/>
</dbReference>
<accession>A0A4Y2AT49</accession>
<comment type="caution">
    <text evidence="1">The sequence shown here is derived from an EMBL/GenBank/DDBJ whole genome shotgun (WGS) entry which is preliminary data.</text>
</comment>
<protein>
    <submittedName>
        <fullName evidence="1">Uncharacterized protein</fullName>
    </submittedName>
</protein>
<name>A0A4Y2AT49_ARAVE</name>
<reference evidence="1 2" key="1">
    <citation type="journal article" date="2019" name="Sci. Rep.">
        <title>Orb-weaving spider Araneus ventricosus genome elucidates the spidroin gene catalogue.</title>
        <authorList>
            <person name="Kono N."/>
            <person name="Nakamura H."/>
            <person name="Ohtoshi R."/>
            <person name="Moran D.A.P."/>
            <person name="Shinohara A."/>
            <person name="Yoshida Y."/>
            <person name="Fujiwara M."/>
            <person name="Mori M."/>
            <person name="Tomita M."/>
            <person name="Arakawa K."/>
        </authorList>
    </citation>
    <scope>NUCLEOTIDE SEQUENCE [LARGE SCALE GENOMIC DNA]</scope>
</reference>
<proteinExistence type="predicted"/>
<dbReference type="AlphaFoldDB" id="A0A4Y2AT49"/>